<sequence>MNQSITTLLLIIISTNSFSQNFMRTEAKSSSGKIQFSQDEDNRIYLEASYLQDTFQVLLDSYTNCSHLPKKWVVKKWNLKKTPYRYPMIDFNNKRYKEKLRTMESISIEDTFFASNFYICPNKYLNVQEFGLFGTDFLDDLNWKIDFYNNYLLYDTESTFNTSNITIKNNFERNEFPWFMLQIDSLRQKVKVDLGAASEITLPVKSKIGKQLIAKYNLAPRNVKTGGMSSSDVTDTQYELHLDSISIQGIMIKDVNIRLSTNCRFSFIGCRFLERGILYLNYKNSKNEEREVAFELLQ</sequence>
<dbReference type="EMBL" id="SNWI01000004">
    <property type="protein sequence ID" value="TDO02591.1"/>
    <property type="molecule type" value="Genomic_DNA"/>
</dbReference>
<comment type="caution">
    <text evidence="1">The sequence shown here is derived from an EMBL/GenBank/DDBJ whole genome shotgun (WGS) entry which is preliminary data.</text>
</comment>
<organism evidence="1 2">
    <name type="scientific">Sunxiuqinia elliptica</name>
    <dbReference type="NCBI Taxonomy" id="655355"/>
    <lineage>
        <taxon>Bacteria</taxon>
        <taxon>Pseudomonadati</taxon>
        <taxon>Bacteroidota</taxon>
        <taxon>Bacteroidia</taxon>
        <taxon>Marinilabiliales</taxon>
        <taxon>Prolixibacteraceae</taxon>
        <taxon>Sunxiuqinia</taxon>
    </lineage>
</organism>
<dbReference type="OrthoDB" id="5580718at2"/>
<dbReference type="Gene3D" id="2.40.70.10">
    <property type="entry name" value="Acid Proteases"/>
    <property type="match status" value="1"/>
</dbReference>
<accession>A0A4R6H536</accession>
<evidence type="ECO:0000313" key="2">
    <source>
        <dbReference type="Proteomes" id="UP000294848"/>
    </source>
</evidence>
<name>A0A4R6H536_9BACT</name>
<reference evidence="1 2" key="1">
    <citation type="submission" date="2019-03" db="EMBL/GenBank/DDBJ databases">
        <title>Freshwater and sediment microbial communities from various areas in North America, analyzing microbe dynamics in response to fracking.</title>
        <authorList>
            <person name="Lamendella R."/>
        </authorList>
    </citation>
    <scope>NUCLEOTIDE SEQUENCE [LARGE SCALE GENOMIC DNA]</scope>
    <source>
        <strain evidence="1 2">114D</strain>
    </source>
</reference>
<dbReference type="AlphaFoldDB" id="A0A4R6H536"/>
<gene>
    <name evidence="1" type="ORF">DET52_10456</name>
</gene>
<dbReference type="InterPro" id="IPR021109">
    <property type="entry name" value="Peptidase_aspartic_dom_sf"/>
</dbReference>
<dbReference type="Proteomes" id="UP000294848">
    <property type="component" value="Unassembled WGS sequence"/>
</dbReference>
<evidence type="ECO:0000313" key="1">
    <source>
        <dbReference type="EMBL" id="TDO02591.1"/>
    </source>
</evidence>
<protein>
    <recommendedName>
        <fullName evidence="3">Aspartyl protease</fullName>
    </recommendedName>
</protein>
<evidence type="ECO:0008006" key="3">
    <source>
        <dbReference type="Google" id="ProtNLM"/>
    </source>
</evidence>
<proteinExistence type="predicted"/>
<dbReference type="RefSeq" id="WP_133464852.1">
    <property type="nucleotide sequence ID" value="NZ_SNWI01000004.1"/>
</dbReference>